<keyword evidence="5" id="KW-0808">Transferase</keyword>
<dbReference type="InterPro" id="IPR003661">
    <property type="entry name" value="HisK_dim/P_dom"/>
</dbReference>
<dbReference type="Gene3D" id="3.30.565.10">
    <property type="entry name" value="Histidine kinase-like ATPase, C-terminal domain"/>
    <property type="match status" value="1"/>
</dbReference>
<dbReference type="EMBL" id="BOMG01000035">
    <property type="protein sequence ID" value="GID53971.1"/>
    <property type="molecule type" value="Genomic_DNA"/>
</dbReference>
<dbReference type="CDD" id="cd06225">
    <property type="entry name" value="HAMP"/>
    <property type="match status" value="1"/>
</dbReference>
<dbReference type="InterPro" id="IPR036097">
    <property type="entry name" value="HisK_dim/P_sf"/>
</dbReference>
<dbReference type="SMART" id="SM00304">
    <property type="entry name" value="HAMP"/>
    <property type="match status" value="1"/>
</dbReference>
<keyword evidence="6" id="KW-0812">Transmembrane</keyword>
<dbReference type="InterPro" id="IPR003594">
    <property type="entry name" value="HATPase_dom"/>
</dbReference>
<dbReference type="InterPro" id="IPR004358">
    <property type="entry name" value="Sig_transdc_His_kin-like_C"/>
</dbReference>
<dbReference type="SMART" id="SM00387">
    <property type="entry name" value="HATPase_c"/>
    <property type="match status" value="1"/>
</dbReference>
<dbReference type="PRINTS" id="PR00344">
    <property type="entry name" value="BCTRLSENSOR"/>
</dbReference>
<evidence type="ECO:0000256" key="2">
    <source>
        <dbReference type="ARBA" id="ARBA00004236"/>
    </source>
</evidence>
<feature type="domain" description="Histidine kinase" evidence="11">
    <location>
        <begin position="293"/>
        <end position="515"/>
    </location>
</feature>
<accession>A0ABQ3X635</accession>
<name>A0ABQ3X635_9ACTN</name>
<gene>
    <name evidence="13" type="primary">phoR</name>
    <name evidence="13" type="ORF">Aco03nite_023750</name>
</gene>
<dbReference type="PANTHER" id="PTHR45436">
    <property type="entry name" value="SENSOR HISTIDINE KINASE YKOH"/>
    <property type="match status" value="1"/>
</dbReference>
<organism evidence="13 14">
    <name type="scientific">Actinoplanes couchii</name>
    <dbReference type="NCBI Taxonomy" id="403638"/>
    <lineage>
        <taxon>Bacteria</taxon>
        <taxon>Bacillati</taxon>
        <taxon>Actinomycetota</taxon>
        <taxon>Actinomycetes</taxon>
        <taxon>Micromonosporales</taxon>
        <taxon>Micromonosporaceae</taxon>
        <taxon>Actinoplanes</taxon>
    </lineage>
</organism>
<keyword evidence="8" id="KW-1133">Transmembrane helix</keyword>
<proteinExistence type="predicted"/>
<evidence type="ECO:0000313" key="14">
    <source>
        <dbReference type="Proteomes" id="UP000612282"/>
    </source>
</evidence>
<dbReference type="Gene3D" id="1.10.287.130">
    <property type="match status" value="1"/>
</dbReference>
<dbReference type="Pfam" id="PF00672">
    <property type="entry name" value="HAMP"/>
    <property type="match status" value="1"/>
</dbReference>
<keyword evidence="10" id="KW-0472">Membrane</keyword>
<dbReference type="SUPFAM" id="SSF47384">
    <property type="entry name" value="Homodimeric domain of signal transducing histidine kinase"/>
    <property type="match status" value="1"/>
</dbReference>
<dbReference type="Pfam" id="PF02518">
    <property type="entry name" value="HATPase_c"/>
    <property type="match status" value="1"/>
</dbReference>
<keyword evidence="14" id="KW-1185">Reference proteome</keyword>
<dbReference type="Proteomes" id="UP000612282">
    <property type="component" value="Unassembled WGS sequence"/>
</dbReference>
<dbReference type="InterPro" id="IPR003660">
    <property type="entry name" value="HAMP_dom"/>
</dbReference>
<dbReference type="GO" id="GO:0016301">
    <property type="term" value="F:kinase activity"/>
    <property type="evidence" value="ECO:0007669"/>
    <property type="project" value="UniProtKB-KW"/>
</dbReference>
<keyword evidence="4" id="KW-0597">Phosphoprotein</keyword>
<dbReference type="SUPFAM" id="SSF158472">
    <property type="entry name" value="HAMP domain-like"/>
    <property type="match status" value="1"/>
</dbReference>
<keyword evidence="9" id="KW-0902">Two-component regulatory system</keyword>
<feature type="domain" description="HAMP" evidence="12">
    <location>
        <begin position="193"/>
        <end position="250"/>
    </location>
</feature>
<dbReference type="InterPro" id="IPR036890">
    <property type="entry name" value="HATPase_C_sf"/>
</dbReference>
<dbReference type="EC" id="2.7.13.3" evidence="3"/>
<evidence type="ECO:0000256" key="7">
    <source>
        <dbReference type="ARBA" id="ARBA00022777"/>
    </source>
</evidence>
<keyword evidence="7 13" id="KW-0418">Kinase</keyword>
<evidence type="ECO:0000256" key="1">
    <source>
        <dbReference type="ARBA" id="ARBA00000085"/>
    </source>
</evidence>
<protein>
    <recommendedName>
        <fullName evidence="3">histidine kinase</fullName>
        <ecNumber evidence="3">2.7.13.3</ecNumber>
    </recommendedName>
</protein>
<dbReference type="SMART" id="SM00388">
    <property type="entry name" value="HisKA"/>
    <property type="match status" value="1"/>
</dbReference>
<evidence type="ECO:0000256" key="3">
    <source>
        <dbReference type="ARBA" id="ARBA00012438"/>
    </source>
</evidence>
<evidence type="ECO:0000256" key="10">
    <source>
        <dbReference type="ARBA" id="ARBA00023136"/>
    </source>
</evidence>
<reference evidence="13 14" key="1">
    <citation type="submission" date="2021-01" db="EMBL/GenBank/DDBJ databases">
        <title>Whole genome shotgun sequence of Actinoplanes couchii NBRC 106145.</title>
        <authorList>
            <person name="Komaki H."/>
            <person name="Tamura T."/>
        </authorList>
    </citation>
    <scope>NUCLEOTIDE SEQUENCE [LARGE SCALE GENOMIC DNA]</scope>
    <source>
        <strain evidence="13 14">NBRC 106145</strain>
    </source>
</reference>
<dbReference type="SUPFAM" id="SSF55874">
    <property type="entry name" value="ATPase domain of HSP90 chaperone/DNA topoisomerase II/histidine kinase"/>
    <property type="match status" value="1"/>
</dbReference>
<dbReference type="InterPro" id="IPR005467">
    <property type="entry name" value="His_kinase_dom"/>
</dbReference>
<comment type="caution">
    <text evidence="13">The sequence shown here is derived from an EMBL/GenBank/DDBJ whole genome shotgun (WGS) entry which is preliminary data.</text>
</comment>
<evidence type="ECO:0000256" key="8">
    <source>
        <dbReference type="ARBA" id="ARBA00022989"/>
    </source>
</evidence>
<dbReference type="CDD" id="cd00075">
    <property type="entry name" value="HATPase"/>
    <property type="match status" value="1"/>
</dbReference>
<comment type="catalytic activity">
    <reaction evidence="1">
        <text>ATP + protein L-histidine = ADP + protein N-phospho-L-histidine.</text>
        <dbReference type="EC" id="2.7.13.3"/>
    </reaction>
</comment>
<dbReference type="CDD" id="cd00082">
    <property type="entry name" value="HisKA"/>
    <property type="match status" value="1"/>
</dbReference>
<dbReference type="PROSITE" id="PS50885">
    <property type="entry name" value="HAMP"/>
    <property type="match status" value="1"/>
</dbReference>
<dbReference type="InterPro" id="IPR050428">
    <property type="entry name" value="TCS_sensor_his_kinase"/>
</dbReference>
<dbReference type="PROSITE" id="PS50109">
    <property type="entry name" value="HIS_KIN"/>
    <property type="match status" value="1"/>
</dbReference>
<evidence type="ECO:0000256" key="9">
    <source>
        <dbReference type="ARBA" id="ARBA00023012"/>
    </source>
</evidence>
<dbReference type="PANTHER" id="PTHR45436:SF5">
    <property type="entry name" value="SENSOR HISTIDINE KINASE TRCS"/>
    <property type="match status" value="1"/>
</dbReference>
<evidence type="ECO:0000256" key="5">
    <source>
        <dbReference type="ARBA" id="ARBA00022679"/>
    </source>
</evidence>
<dbReference type="Gene3D" id="6.10.340.10">
    <property type="match status" value="1"/>
</dbReference>
<comment type="subcellular location">
    <subcellularLocation>
        <location evidence="2">Cell membrane</location>
    </subcellularLocation>
</comment>
<evidence type="ECO:0000259" key="11">
    <source>
        <dbReference type="PROSITE" id="PS50109"/>
    </source>
</evidence>
<evidence type="ECO:0000256" key="6">
    <source>
        <dbReference type="ARBA" id="ARBA00022692"/>
    </source>
</evidence>
<evidence type="ECO:0000259" key="12">
    <source>
        <dbReference type="PROSITE" id="PS50885"/>
    </source>
</evidence>
<sequence>MSIAERVRTALPRQPNMRKISLRTKLVASVLCLVFAALALISASSTFALNRFMLERMDAQLKSFAQDAVEVINQDRRVDVFLPPDYYVAQTSVSGVGVHSYDKTQLSIDELPQLYVGVDDVSEHITGPFTVRSKNGDYVWRVVVTRLDNGDVLHVAQMMTGVDAVIARLIWVDFLVGVGVLIALATIGAALVRQTLVPLGQIERTAARIAAGDLTQRVPDPEEQGEPTTELGRLSNALNAMLAQIESAFIARALSEQAARAAEQIARDNADAAQRSESRAVESEQKMRQFVADASHELRTPLTTIRGFAELYRQGAVSDPEQVARLVRRIEDEASRMGLLVEDLLLLARLDRERPLTLAPVELPVLAMDAVQAAQATAPEREVNLEIRDEPERLVADGDDARLRQVIGNLVTNALVHTPPEASVTLRLFAGEGDTAVIEVSDTGPGLNPEQTERVFERFYRVDEARTRKTDREATGTGLGLAIVAAIVRAHQGSVEVESEAGRGATFRVTLPTINPDKSFTENVQG</sequence>
<dbReference type="Pfam" id="PF00512">
    <property type="entry name" value="HisKA"/>
    <property type="match status" value="1"/>
</dbReference>
<evidence type="ECO:0000313" key="13">
    <source>
        <dbReference type="EMBL" id="GID53971.1"/>
    </source>
</evidence>
<evidence type="ECO:0000256" key="4">
    <source>
        <dbReference type="ARBA" id="ARBA00022553"/>
    </source>
</evidence>